<feature type="transmembrane region" description="Helical" evidence="8">
    <location>
        <begin position="425"/>
        <end position="443"/>
    </location>
</feature>
<feature type="transmembrane region" description="Helical" evidence="8">
    <location>
        <begin position="573"/>
        <end position="591"/>
    </location>
</feature>
<keyword evidence="5 8" id="KW-1133">Transmembrane helix</keyword>
<dbReference type="InterPro" id="IPR006639">
    <property type="entry name" value="Preselin/SPP"/>
</dbReference>
<feature type="transmembrane region" description="Helical" evidence="8">
    <location>
        <begin position="515"/>
        <end position="533"/>
    </location>
</feature>
<keyword evidence="4" id="KW-0378">Hydrolase</keyword>
<feature type="region of interest" description="Disordered" evidence="7">
    <location>
        <begin position="252"/>
        <end position="287"/>
    </location>
</feature>
<evidence type="ECO:0000313" key="11">
    <source>
        <dbReference type="WBParaSite" id="Pan_g20896.t1"/>
    </source>
</evidence>
<protein>
    <submittedName>
        <fullName evidence="11">Signal peptide peptidase-like 2B</fullName>
    </submittedName>
</protein>
<feature type="transmembrane region" description="Helical" evidence="8">
    <location>
        <begin position="220"/>
        <end position="239"/>
    </location>
</feature>
<evidence type="ECO:0000256" key="7">
    <source>
        <dbReference type="SAM" id="MobiDB-lite"/>
    </source>
</evidence>
<comment type="subcellular location">
    <subcellularLocation>
        <location evidence="1">Endomembrane system</location>
        <topology evidence="1">Multi-pass membrane protein</topology>
    </subcellularLocation>
</comment>
<dbReference type="WBParaSite" id="Pan_g20896.t1">
    <property type="protein sequence ID" value="Pan_g20896.t1"/>
    <property type="gene ID" value="Pan_g20896"/>
</dbReference>
<evidence type="ECO:0000256" key="1">
    <source>
        <dbReference type="ARBA" id="ARBA00004127"/>
    </source>
</evidence>
<dbReference type="GO" id="GO:0030660">
    <property type="term" value="C:Golgi-associated vesicle membrane"/>
    <property type="evidence" value="ECO:0007669"/>
    <property type="project" value="TreeGrafter"/>
</dbReference>
<dbReference type="GO" id="GO:0005765">
    <property type="term" value="C:lysosomal membrane"/>
    <property type="evidence" value="ECO:0007669"/>
    <property type="project" value="TreeGrafter"/>
</dbReference>
<feature type="transmembrane region" description="Helical" evidence="8">
    <location>
        <begin position="372"/>
        <end position="392"/>
    </location>
</feature>
<sequence length="606" mass="67324">MARHAFCTVRSIAVLIALTLSTVCAAVSESTFAFAEVRSSANGESKRFCVNHQQFYKNKLPTSVEKAEAIPIKWLTTAGPVETDICPNHAAREFTESVVTPIRYVTSMNASVKNCLGQFNNTSFMNVEMAHLDKLGVSNVLLLVEKGKPVEVVPTIHKYLFAQFYNPEASAAKPDAFYMYYDTFFDEVLPMAQSSANSSDPELTISFYRPKSWPFDGSEVIILVIAVFCIAVGSIWGAATLDDAQRKALEVTSEESTVENGDLTPTDPSDESTLTAPKPSSSSNEPPPPTFVQQVIGVVIAVALIVCILLLAFFFRDVSVWFFNIFIVIAGTFSIWKCVSALLCFEDPKILSVGLLCCRLFDRKLSCLRTRFGPASLMILLGSLTICLVWFFVRQMYYAFWLLDFINICVCIAAIQAAQLRTLRILTMLLIGMFCYDIFMVFGTKLLTPNGCSVMIQVVTGEDCNAKPTDGAVYPVAPIEMANPERMPLLFYIPIVSDVMSACYDINVEREYRHIMLGLGDVIVPGYLIAYAFVVDKMRPTRLPYGVIALVGYALGLITTFVALRFMSMGQPALIYLVPFTLIPLIITSWLRGHLSEIWYGKFYVN</sequence>
<dbReference type="GO" id="GO:0098553">
    <property type="term" value="C:lumenal side of endoplasmic reticulum membrane"/>
    <property type="evidence" value="ECO:0007669"/>
    <property type="project" value="TreeGrafter"/>
</dbReference>
<evidence type="ECO:0000256" key="8">
    <source>
        <dbReference type="SAM" id="Phobius"/>
    </source>
</evidence>
<keyword evidence="6 8" id="KW-0472">Membrane</keyword>
<dbReference type="GO" id="GO:0098554">
    <property type="term" value="C:cytoplasmic side of endoplasmic reticulum membrane"/>
    <property type="evidence" value="ECO:0007669"/>
    <property type="project" value="TreeGrafter"/>
</dbReference>
<dbReference type="GO" id="GO:0042500">
    <property type="term" value="F:aspartic endopeptidase activity, intramembrane cleaving"/>
    <property type="evidence" value="ECO:0007669"/>
    <property type="project" value="InterPro"/>
</dbReference>
<feature type="transmembrane region" description="Helical" evidence="8">
    <location>
        <begin position="321"/>
        <end position="345"/>
    </location>
</feature>
<evidence type="ECO:0000256" key="2">
    <source>
        <dbReference type="ARBA" id="ARBA00006859"/>
    </source>
</evidence>
<feature type="signal peptide" evidence="9">
    <location>
        <begin position="1"/>
        <end position="25"/>
    </location>
</feature>
<proteinExistence type="inferred from homology"/>
<evidence type="ECO:0000256" key="6">
    <source>
        <dbReference type="ARBA" id="ARBA00023136"/>
    </source>
</evidence>
<feature type="transmembrane region" description="Helical" evidence="8">
    <location>
        <begin position="545"/>
        <end position="566"/>
    </location>
</feature>
<evidence type="ECO:0000313" key="10">
    <source>
        <dbReference type="Proteomes" id="UP000492821"/>
    </source>
</evidence>
<feature type="transmembrane region" description="Helical" evidence="8">
    <location>
        <begin position="295"/>
        <end position="315"/>
    </location>
</feature>
<accession>A0A7E4VJI1</accession>
<keyword evidence="3 8" id="KW-0812">Transmembrane</keyword>
<dbReference type="PANTHER" id="PTHR12174:SF103">
    <property type="entry name" value="INTRAMEMBRANE PROTEASE (IMPAS) FAMILY"/>
    <property type="match status" value="1"/>
</dbReference>
<dbReference type="SMART" id="SM00730">
    <property type="entry name" value="PSN"/>
    <property type="match status" value="1"/>
</dbReference>
<evidence type="ECO:0000256" key="5">
    <source>
        <dbReference type="ARBA" id="ARBA00022989"/>
    </source>
</evidence>
<keyword evidence="10" id="KW-1185">Reference proteome</keyword>
<dbReference type="Proteomes" id="UP000492821">
    <property type="component" value="Unassembled WGS sequence"/>
</dbReference>
<reference evidence="10" key="1">
    <citation type="journal article" date="2013" name="Genetics">
        <title>The draft genome and transcriptome of Panagrellus redivivus are shaped by the harsh demands of a free-living lifestyle.</title>
        <authorList>
            <person name="Srinivasan J."/>
            <person name="Dillman A.R."/>
            <person name="Macchietto M.G."/>
            <person name="Heikkinen L."/>
            <person name="Lakso M."/>
            <person name="Fracchia K.M."/>
            <person name="Antoshechkin I."/>
            <person name="Mortazavi A."/>
            <person name="Wong G."/>
            <person name="Sternberg P.W."/>
        </authorList>
    </citation>
    <scope>NUCLEOTIDE SEQUENCE [LARGE SCALE GENOMIC DNA]</scope>
    <source>
        <strain evidence="10">MT8872</strain>
    </source>
</reference>
<dbReference type="InterPro" id="IPR007369">
    <property type="entry name" value="Peptidase_A22B_SPP"/>
</dbReference>
<dbReference type="PANTHER" id="PTHR12174">
    <property type="entry name" value="SIGNAL PEPTIDE PEPTIDASE"/>
    <property type="match status" value="1"/>
</dbReference>
<evidence type="ECO:0000256" key="9">
    <source>
        <dbReference type="SAM" id="SignalP"/>
    </source>
</evidence>
<keyword evidence="9" id="KW-0732">Signal</keyword>
<dbReference type="AlphaFoldDB" id="A0A7E4VJI1"/>
<dbReference type="GO" id="GO:0033619">
    <property type="term" value="P:membrane protein proteolysis"/>
    <property type="evidence" value="ECO:0007669"/>
    <property type="project" value="TreeGrafter"/>
</dbReference>
<evidence type="ECO:0000256" key="3">
    <source>
        <dbReference type="ARBA" id="ARBA00022692"/>
    </source>
</evidence>
<evidence type="ECO:0000256" key="4">
    <source>
        <dbReference type="ARBA" id="ARBA00022801"/>
    </source>
</evidence>
<dbReference type="Pfam" id="PF04258">
    <property type="entry name" value="Peptidase_A22B"/>
    <property type="match status" value="1"/>
</dbReference>
<reference evidence="11" key="2">
    <citation type="submission" date="2020-10" db="UniProtKB">
        <authorList>
            <consortium name="WormBaseParasite"/>
        </authorList>
    </citation>
    <scope>IDENTIFICATION</scope>
</reference>
<comment type="similarity">
    <text evidence="2">Belongs to the peptidase A22B family.</text>
</comment>
<name>A0A7E4VJI1_PANRE</name>
<feature type="transmembrane region" description="Helical" evidence="8">
    <location>
        <begin position="398"/>
        <end position="418"/>
    </location>
</feature>
<feature type="chain" id="PRO_5028978950" evidence="9">
    <location>
        <begin position="26"/>
        <end position="606"/>
    </location>
</feature>
<organism evidence="10 11">
    <name type="scientific">Panagrellus redivivus</name>
    <name type="common">Microworm</name>
    <dbReference type="NCBI Taxonomy" id="6233"/>
    <lineage>
        <taxon>Eukaryota</taxon>
        <taxon>Metazoa</taxon>
        <taxon>Ecdysozoa</taxon>
        <taxon>Nematoda</taxon>
        <taxon>Chromadorea</taxon>
        <taxon>Rhabditida</taxon>
        <taxon>Tylenchina</taxon>
        <taxon>Panagrolaimomorpha</taxon>
        <taxon>Panagrolaimoidea</taxon>
        <taxon>Panagrolaimidae</taxon>
        <taxon>Panagrellus</taxon>
    </lineage>
</organism>